<evidence type="ECO:0000313" key="1">
    <source>
        <dbReference type="EMBL" id="KAH7966477.1"/>
    </source>
</evidence>
<dbReference type="Proteomes" id="UP000821865">
    <property type="component" value="Chromosome 2"/>
</dbReference>
<name>A0ACB8DEF1_DERSI</name>
<proteinExistence type="predicted"/>
<organism evidence="1 2">
    <name type="scientific">Dermacentor silvarum</name>
    <name type="common">Tick</name>
    <dbReference type="NCBI Taxonomy" id="543639"/>
    <lineage>
        <taxon>Eukaryota</taxon>
        <taxon>Metazoa</taxon>
        <taxon>Ecdysozoa</taxon>
        <taxon>Arthropoda</taxon>
        <taxon>Chelicerata</taxon>
        <taxon>Arachnida</taxon>
        <taxon>Acari</taxon>
        <taxon>Parasitiformes</taxon>
        <taxon>Ixodida</taxon>
        <taxon>Ixodoidea</taxon>
        <taxon>Ixodidae</taxon>
        <taxon>Rhipicephalinae</taxon>
        <taxon>Dermacentor</taxon>
    </lineage>
</organism>
<protein>
    <submittedName>
        <fullName evidence="1">Uncharacterized protein</fullName>
    </submittedName>
</protein>
<dbReference type="EMBL" id="CM023471">
    <property type="protein sequence ID" value="KAH7966477.1"/>
    <property type="molecule type" value="Genomic_DNA"/>
</dbReference>
<accession>A0ACB8DEF1</accession>
<comment type="caution">
    <text evidence="1">The sequence shown here is derived from an EMBL/GenBank/DDBJ whole genome shotgun (WGS) entry which is preliminary data.</text>
</comment>
<evidence type="ECO:0000313" key="2">
    <source>
        <dbReference type="Proteomes" id="UP000821865"/>
    </source>
</evidence>
<keyword evidence="2" id="KW-1185">Reference proteome</keyword>
<sequence length="101" mass="11571">MSMGGAYGRFEREFLNIEFGHSCRVCDRLWLDVNLSTLNSVRDSEKRSPGLQVLSEAYPEATDHEVRRVGRTCRDTLLTGKLPQFSTTNWFIYPNMPTSLP</sequence>
<reference evidence="1" key="1">
    <citation type="submission" date="2020-05" db="EMBL/GenBank/DDBJ databases">
        <title>Large-scale comparative analyses of tick genomes elucidate their genetic diversity and vector capacities.</title>
        <authorList>
            <person name="Jia N."/>
            <person name="Wang J."/>
            <person name="Shi W."/>
            <person name="Du L."/>
            <person name="Sun Y."/>
            <person name="Zhan W."/>
            <person name="Jiang J."/>
            <person name="Wang Q."/>
            <person name="Zhang B."/>
            <person name="Ji P."/>
            <person name="Sakyi L.B."/>
            <person name="Cui X."/>
            <person name="Yuan T."/>
            <person name="Jiang B."/>
            <person name="Yang W."/>
            <person name="Lam T.T.-Y."/>
            <person name="Chang Q."/>
            <person name="Ding S."/>
            <person name="Wang X."/>
            <person name="Zhu J."/>
            <person name="Ruan X."/>
            <person name="Zhao L."/>
            <person name="Wei J."/>
            <person name="Que T."/>
            <person name="Du C."/>
            <person name="Cheng J."/>
            <person name="Dai P."/>
            <person name="Han X."/>
            <person name="Huang E."/>
            <person name="Gao Y."/>
            <person name="Liu J."/>
            <person name="Shao H."/>
            <person name="Ye R."/>
            <person name="Li L."/>
            <person name="Wei W."/>
            <person name="Wang X."/>
            <person name="Wang C."/>
            <person name="Yang T."/>
            <person name="Huo Q."/>
            <person name="Li W."/>
            <person name="Guo W."/>
            <person name="Chen H."/>
            <person name="Zhou L."/>
            <person name="Ni X."/>
            <person name="Tian J."/>
            <person name="Zhou Y."/>
            <person name="Sheng Y."/>
            <person name="Liu T."/>
            <person name="Pan Y."/>
            <person name="Xia L."/>
            <person name="Li J."/>
            <person name="Zhao F."/>
            <person name="Cao W."/>
        </authorList>
    </citation>
    <scope>NUCLEOTIDE SEQUENCE</scope>
    <source>
        <strain evidence="1">Dsil-2018</strain>
    </source>
</reference>
<gene>
    <name evidence="1" type="ORF">HPB49_016755</name>
</gene>